<feature type="transmembrane region" description="Helical" evidence="7">
    <location>
        <begin position="302"/>
        <end position="324"/>
    </location>
</feature>
<keyword evidence="6 7" id="KW-0472">Membrane</keyword>
<name>A0A1D2M8C4_ORCCI</name>
<evidence type="ECO:0000256" key="3">
    <source>
        <dbReference type="ARBA" id="ARBA00022692"/>
    </source>
</evidence>
<comment type="subcellular location">
    <subcellularLocation>
        <location evidence="1">Membrane</location>
    </subcellularLocation>
</comment>
<dbReference type="Proteomes" id="UP000094527">
    <property type="component" value="Unassembled WGS sequence"/>
</dbReference>
<evidence type="ECO:0000256" key="5">
    <source>
        <dbReference type="ARBA" id="ARBA00022989"/>
    </source>
</evidence>
<evidence type="ECO:0000259" key="8">
    <source>
        <dbReference type="PROSITE" id="PS50939"/>
    </source>
</evidence>
<dbReference type="GO" id="GO:0016020">
    <property type="term" value="C:membrane"/>
    <property type="evidence" value="ECO:0007669"/>
    <property type="project" value="UniProtKB-SubCell"/>
</dbReference>
<keyword evidence="5 7" id="KW-1133">Transmembrane helix</keyword>
<evidence type="ECO:0000256" key="1">
    <source>
        <dbReference type="ARBA" id="ARBA00004370"/>
    </source>
</evidence>
<keyword evidence="4" id="KW-0249">Electron transport</keyword>
<evidence type="ECO:0000313" key="10">
    <source>
        <dbReference type="Proteomes" id="UP000094527"/>
    </source>
</evidence>
<organism evidence="9 10">
    <name type="scientific">Orchesella cincta</name>
    <name type="common">Springtail</name>
    <name type="synonym">Podura cincta</name>
    <dbReference type="NCBI Taxonomy" id="48709"/>
    <lineage>
        <taxon>Eukaryota</taxon>
        <taxon>Metazoa</taxon>
        <taxon>Ecdysozoa</taxon>
        <taxon>Arthropoda</taxon>
        <taxon>Hexapoda</taxon>
        <taxon>Collembola</taxon>
        <taxon>Entomobryomorpha</taxon>
        <taxon>Entomobryoidea</taxon>
        <taxon>Orchesellidae</taxon>
        <taxon>Orchesellinae</taxon>
        <taxon>Orchesella</taxon>
    </lineage>
</organism>
<evidence type="ECO:0000256" key="2">
    <source>
        <dbReference type="ARBA" id="ARBA00022448"/>
    </source>
</evidence>
<dbReference type="PROSITE" id="PS50939">
    <property type="entry name" value="CYTOCHROME_B561"/>
    <property type="match status" value="1"/>
</dbReference>
<feature type="transmembrane region" description="Helical" evidence="7">
    <location>
        <begin position="345"/>
        <end position="366"/>
    </location>
</feature>
<feature type="transmembrane region" description="Helical" evidence="7">
    <location>
        <begin position="226"/>
        <end position="249"/>
    </location>
</feature>
<dbReference type="AlphaFoldDB" id="A0A1D2M8C4"/>
<evidence type="ECO:0000256" key="7">
    <source>
        <dbReference type="SAM" id="Phobius"/>
    </source>
</evidence>
<feature type="domain" description="Cytochrome b561" evidence="8">
    <location>
        <begin position="186"/>
        <end position="387"/>
    </location>
</feature>
<keyword evidence="2" id="KW-0813">Transport</keyword>
<evidence type="ECO:0000256" key="6">
    <source>
        <dbReference type="ARBA" id="ARBA00023136"/>
    </source>
</evidence>
<proteinExistence type="predicted"/>
<dbReference type="OrthoDB" id="8297071at2759"/>
<evidence type="ECO:0000256" key="4">
    <source>
        <dbReference type="ARBA" id="ARBA00022982"/>
    </source>
</evidence>
<keyword evidence="10" id="KW-1185">Reference proteome</keyword>
<evidence type="ECO:0000313" key="9">
    <source>
        <dbReference type="EMBL" id="ODM89189.1"/>
    </source>
</evidence>
<protein>
    <recommendedName>
        <fullName evidence="8">Cytochrome b561 domain-containing protein</fullName>
    </recommendedName>
</protein>
<reference evidence="9 10" key="1">
    <citation type="journal article" date="2016" name="Genome Biol. Evol.">
        <title>Gene Family Evolution Reflects Adaptation to Soil Environmental Stressors in the Genome of the Collembolan Orchesella cincta.</title>
        <authorList>
            <person name="Faddeeva-Vakhrusheva A."/>
            <person name="Derks M.F."/>
            <person name="Anvar S.Y."/>
            <person name="Agamennone V."/>
            <person name="Suring W."/>
            <person name="Smit S."/>
            <person name="van Straalen N.M."/>
            <person name="Roelofs D."/>
        </authorList>
    </citation>
    <scope>NUCLEOTIDE SEQUENCE [LARGE SCALE GENOMIC DNA]</scope>
    <source>
        <tissue evidence="9">Mixed pool</tissue>
    </source>
</reference>
<sequence>MNDRHERINPMIFILPPGTSRTGTMLQIVEKSEIDNSGFSESGDPGSYCGKTLNYWLRPDWFGAADIKHPEWGPLQCDKPLMEGTGFNETADWRSSMDSGVKTCQQNPYYIPEYARFVGRCKKHVDDRKETSHEYYQTCNTNANSPEFDGLNVNFTIHKNYTNNLHAFRMASCNNSCRPPETEVDVVDIAKLPDLKKNGTETVVVEESHTNRTKDSVAKFWRGRKFHGILCIICTMFVTPVSLFAARYYKETGMKHVFAGLQIWYWIHVANSLGSFAIYYSSQTAIRPSISSWGHSEDAFATVHYILGWISHGIFTLLLVFGGVRGGTHGSAVAIRKLVMTAHSFVGFAQYLINIFLVLISTWIPASPTADACVKMGFLLGSLPWLF</sequence>
<comment type="caution">
    <text evidence="9">The sequence shown here is derived from an EMBL/GenBank/DDBJ whole genome shotgun (WGS) entry which is preliminary data.</text>
</comment>
<gene>
    <name evidence="9" type="ORF">Ocin01_17492</name>
</gene>
<feature type="transmembrane region" description="Helical" evidence="7">
    <location>
        <begin position="261"/>
        <end position="282"/>
    </location>
</feature>
<dbReference type="EMBL" id="LJIJ01002825">
    <property type="protein sequence ID" value="ODM89189.1"/>
    <property type="molecule type" value="Genomic_DNA"/>
</dbReference>
<dbReference type="STRING" id="48709.A0A1D2M8C4"/>
<accession>A0A1D2M8C4</accession>
<dbReference type="InterPro" id="IPR006593">
    <property type="entry name" value="Cyt_b561/ferric_Rdtase_TM"/>
</dbReference>
<keyword evidence="3 7" id="KW-0812">Transmembrane</keyword>